<dbReference type="InterPro" id="IPR000086">
    <property type="entry name" value="NUDIX_hydrolase_dom"/>
</dbReference>
<gene>
    <name evidence="1" type="ORF">HLA87_01280</name>
</gene>
<dbReference type="Proteomes" id="UP000500686">
    <property type="component" value="Chromosome"/>
</dbReference>
<dbReference type="PROSITE" id="PS51462">
    <property type="entry name" value="NUDIX"/>
    <property type="match status" value="1"/>
</dbReference>
<keyword evidence="1" id="KW-0378">Hydrolase</keyword>
<evidence type="ECO:0000313" key="2">
    <source>
        <dbReference type="Proteomes" id="UP000500686"/>
    </source>
</evidence>
<dbReference type="AlphaFoldDB" id="A0A6M4JAY6"/>
<accession>A0A6M4JAY6</accession>
<dbReference type="RefSeq" id="WP_171111140.1">
    <property type="nucleotide sequence ID" value="NZ_CP053096.1"/>
</dbReference>
<dbReference type="SUPFAM" id="SSF55811">
    <property type="entry name" value="Nudix"/>
    <property type="match status" value="1"/>
</dbReference>
<reference evidence="1 2" key="1">
    <citation type="submission" date="2020-05" db="EMBL/GenBank/DDBJ databases">
        <title>Novel Mycoplasma species detected in Mirounga angustirostris (northern elephant seal) from the USA.</title>
        <authorList>
            <person name="Volokhov D.V."/>
        </authorList>
    </citation>
    <scope>NUCLEOTIDE SEQUENCE [LARGE SCALE GENOMIC DNA]</scope>
    <source>
        <strain evidence="1 2">Mirounga ES2806-GEN</strain>
    </source>
</reference>
<keyword evidence="2" id="KW-1185">Reference proteome</keyword>
<dbReference type="GO" id="GO:0016787">
    <property type="term" value="F:hydrolase activity"/>
    <property type="evidence" value="ECO:0007669"/>
    <property type="project" value="UniProtKB-KW"/>
</dbReference>
<dbReference type="Gene3D" id="3.90.79.10">
    <property type="entry name" value="Nucleoside Triphosphate Pyrophosphohydrolase"/>
    <property type="match status" value="1"/>
</dbReference>
<dbReference type="EMBL" id="CP053096">
    <property type="protein sequence ID" value="QJR43418.1"/>
    <property type="molecule type" value="Genomic_DNA"/>
</dbReference>
<organism evidence="1 2">
    <name type="scientific">Mycoplasma miroungigenitalium</name>
    <dbReference type="NCBI Taxonomy" id="754515"/>
    <lineage>
        <taxon>Bacteria</taxon>
        <taxon>Bacillati</taxon>
        <taxon>Mycoplasmatota</taxon>
        <taxon>Mollicutes</taxon>
        <taxon>Mycoplasmataceae</taxon>
        <taxon>Mycoplasma</taxon>
    </lineage>
</organism>
<sequence>MKNNTKLFQNDWISVFKSDKGFTYCQRRSINSIAALLFKKVDSGYEFMIHYQPLPEVEEKKRWDQPYPSAITGSIEHNQTPSQCCINEVLEEAGYKIELSNIIAHNVCVATTQMNEKVFNFVIDVTDLTAHDILTDGSIFESVAYNEWFAQEEFESILKSELHLSSLSALYTLFLLNK</sequence>
<name>A0A6M4JAY6_9MOLU</name>
<proteinExistence type="predicted"/>
<dbReference type="KEGG" id="mmir:HLA87_01280"/>
<protein>
    <submittedName>
        <fullName evidence="1">NUDIX hydrolase</fullName>
    </submittedName>
</protein>
<evidence type="ECO:0000313" key="1">
    <source>
        <dbReference type="EMBL" id="QJR43418.1"/>
    </source>
</evidence>
<dbReference type="InterPro" id="IPR015797">
    <property type="entry name" value="NUDIX_hydrolase-like_dom_sf"/>
</dbReference>